<dbReference type="PRINTS" id="PR00160">
    <property type="entry name" value="GLUTAREDOXIN"/>
</dbReference>
<name>A0A4R1GHJ6_9GAMM</name>
<protein>
    <recommendedName>
        <fullName evidence="6">Glutaredoxin</fullName>
    </recommendedName>
</protein>
<comment type="function">
    <text evidence="6">Has a glutathione-disulfide oxidoreductase activity in the presence of NADPH and glutathione reductase. Reduces low molecular weight disulfides and proteins.</text>
</comment>
<accession>A0A4R1GHJ6</accession>
<proteinExistence type="inferred from homology"/>
<feature type="domain" description="Glutaredoxin" evidence="7">
    <location>
        <begin position="4"/>
        <end position="64"/>
    </location>
</feature>
<keyword evidence="6" id="KW-0963">Cytoplasm</keyword>
<keyword evidence="9" id="KW-1185">Reference proteome</keyword>
<dbReference type="InterPro" id="IPR002109">
    <property type="entry name" value="Glutaredoxin"/>
</dbReference>
<dbReference type="GO" id="GO:0005737">
    <property type="term" value="C:cytoplasm"/>
    <property type="evidence" value="ECO:0007669"/>
    <property type="project" value="TreeGrafter"/>
</dbReference>
<dbReference type="PROSITE" id="PS00195">
    <property type="entry name" value="GLUTAREDOXIN_1"/>
    <property type="match status" value="1"/>
</dbReference>
<evidence type="ECO:0000256" key="5">
    <source>
        <dbReference type="ARBA" id="ARBA00023284"/>
    </source>
</evidence>
<keyword evidence="2 6" id="KW-0813">Transport</keyword>
<dbReference type="AlphaFoldDB" id="A0A4R1GHJ6"/>
<dbReference type="EMBL" id="SMFU01000009">
    <property type="protein sequence ID" value="TCK06195.1"/>
    <property type="molecule type" value="Genomic_DNA"/>
</dbReference>
<keyword evidence="5 6" id="KW-0676">Redox-active center</keyword>
<dbReference type="PANTHER" id="PTHR45694">
    <property type="entry name" value="GLUTAREDOXIN 2"/>
    <property type="match status" value="1"/>
</dbReference>
<comment type="similarity">
    <text evidence="1 6">Belongs to the glutaredoxin family.</text>
</comment>
<evidence type="ECO:0000256" key="1">
    <source>
        <dbReference type="ARBA" id="ARBA00007787"/>
    </source>
</evidence>
<evidence type="ECO:0000313" key="9">
    <source>
        <dbReference type="Proteomes" id="UP000294546"/>
    </source>
</evidence>
<dbReference type="Pfam" id="PF00462">
    <property type="entry name" value="Glutaredoxin"/>
    <property type="match status" value="1"/>
</dbReference>
<comment type="caution">
    <text evidence="8">The sequence shown here is derived from an EMBL/GenBank/DDBJ whole genome shotgun (WGS) entry which is preliminary data.</text>
</comment>
<organism evidence="8 9">
    <name type="scientific">Marinobacterium mangrovicola</name>
    <dbReference type="NCBI Taxonomy" id="1476959"/>
    <lineage>
        <taxon>Bacteria</taxon>
        <taxon>Pseudomonadati</taxon>
        <taxon>Pseudomonadota</taxon>
        <taxon>Gammaproteobacteria</taxon>
        <taxon>Oceanospirillales</taxon>
        <taxon>Oceanospirillaceae</taxon>
        <taxon>Marinobacterium</taxon>
    </lineage>
</organism>
<dbReference type="GO" id="GO:0034599">
    <property type="term" value="P:cellular response to oxidative stress"/>
    <property type="evidence" value="ECO:0007669"/>
    <property type="project" value="TreeGrafter"/>
</dbReference>
<dbReference type="CDD" id="cd03418">
    <property type="entry name" value="GRX_GRXb_1_3_like"/>
    <property type="match status" value="1"/>
</dbReference>
<dbReference type="PROSITE" id="PS51354">
    <property type="entry name" value="GLUTAREDOXIN_2"/>
    <property type="match status" value="1"/>
</dbReference>
<dbReference type="InterPro" id="IPR011767">
    <property type="entry name" value="GLR_AS"/>
</dbReference>
<dbReference type="PANTHER" id="PTHR45694:SF18">
    <property type="entry name" value="GLUTAREDOXIN-1-RELATED"/>
    <property type="match status" value="1"/>
</dbReference>
<dbReference type="InterPro" id="IPR011900">
    <property type="entry name" value="GRX_bact"/>
</dbReference>
<dbReference type="SUPFAM" id="SSF52833">
    <property type="entry name" value="Thioredoxin-like"/>
    <property type="match status" value="1"/>
</dbReference>
<dbReference type="GO" id="GO:0045454">
    <property type="term" value="P:cell redox homeostasis"/>
    <property type="evidence" value="ECO:0007669"/>
    <property type="project" value="InterPro"/>
</dbReference>
<dbReference type="InterPro" id="IPR014025">
    <property type="entry name" value="Glutaredoxin_subgr"/>
</dbReference>
<keyword evidence="3 6" id="KW-0249">Electron transport</keyword>
<evidence type="ECO:0000256" key="3">
    <source>
        <dbReference type="ARBA" id="ARBA00022982"/>
    </source>
</evidence>
<keyword evidence="4" id="KW-1015">Disulfide bond</keyword>
<dbReference type="NCBIfam" id="TIGR02181">
    <property type="entry name" value="GRX_bact"/>
    <property type="match status" value="1"/>
</dbReference>
<dbReference type="Proteomes" id="UP000294546">
    <property type="component" value="Unassembled WGS sequence"/>
</dbReference>
<dbReference type="InterPro" id="IPR036249">
    <property type="entry name" value="Thioredoxin-like_sf"/>
</dbReference>
<dbReference type="OrthoDB" id="9814618at2"/>
<evidence type="ECO:0000256" key="2">
    <source>
        <dbReference type="ARBA" id="ARBA00022448"/>
    </source>
</evidence>
<dbReference type="GO" id="GO:0015038">
    <property type="term" value="F:glutathione disulfide oxidoreductase activity"/>
    <property type="evidence" value="ECO:0007669"/>
    <property type="project" value="UniProtKB-UniRule"/>
</dbReference>
<evidence type="ECO:0000259" key="7">
    <source>
        <dbReference type="Pfam" id="PF00462"/>
    </source>
</evidence>
<evidence type="ECO:0000313" key="8">
    <source>
        <dbReference type="EMBL" id="TCK06195.1"/>
    </source>
</evidence>
<dbReference type="Gene3D" id="3.40.30.10">
    <property type="entry name" value="Glutaredoxin"/>
    <property type="match status" value="1"/>
</dbReference>
<sequence>MQPVDIYLTRWCPFCSRAIMLLEHKGVAYNAIDVDTDPTLRQTMMQRANGRHTVPQIFIGDTHVGGCDEIFALERRGELDPLLAD</sequence>
<dbReference type="RefSeq" id="WP_132294280.1">
    <property type="nucleotide sequence ID" value="NZ_SMFU01000009.1"/>
</dbReference>
<reference evidence="8 9" key="1">
    <citation type="submission" date="2019-03" db="EMBL/GenBank/DDBJ databases">
        <title>Genomic Encyclopedia of Archaeal and Bacterial Type Strains, Phase II (KMG-II): from individual species to whole genera.</title>
        <authorList>
            <person name="Goeker M."/>
        </authorList>
    </citation>
    <scope>NUCLEOTIDE SEQUENCE [LARGE SCALE GENOMIC DNA]</scope>
    <source>
        <strain evidence="8 9">DSM 27697</strain>
    </source>
</reference>
<evidence type="ECO:0000256" key="6">
    <source>
        <dbReference type="RuleBase" id="RU364065"/>
    </source>
</evidence>
<evidence type="ECO:0000256" key="4">
    <source>
        <dbReference type="ARBA" id="ARBA00023157"/>
    </source>
</evidence>
<gene>
    <name evidence="8" type="ORF">CLV83_3145</name>
</gene>